<keyword evidence="2" id="KW-1185">Reference proteome</keyword>
<accession>A0AAN7MA43</accession>
<dbReference type="AlphaFoldDB" id="A0AAN7MA43"/>
<dbReference type="EMBL" id="JAXQNO010000008">
    <property type="protein sequence ID" value="KAK4793703.1"/>
    <property type="molecule type" value="Genomic_DNA"/>
</dbReference>
<evidence type="ECO:0000313" key="2">
    <source>
        <dbReference type="Proteomes" id="UP001346149"/>
    </source>
</evidence>
<protein>
    <submittedName>
        <fullName evidence="1">Uncharacterized protein</fullName>
    </submittedName>
</protein>
<evidence type="ECO:0000313" key="1">
    <source>
        <dbReference type="EMBL" id="KAK4793703.1"/>
    </source>
</evidence>
<sequence length="111" mass="12076">MRVSEVLTVALETSRGTVPDAAAALWDSHLCIFLHVSTWHVMERDGVGVPRLDRTDLIQIAVASKDDFTGQMFHEMISLGAHLALAETSENLVVPMVHPPQSPCNHGFTGS</sequence>
<gene>
    <name evidence="1" type="ORF">SAY86_024138</name>
</gene>
<reference evidence="1 2" key="1">
    <citation type="journal article" date="2023" name="Hortic Res">
        <title>Pangenome of water caltrop reveals structural variations and asymmetric subgenome divergence after allopolyploidization.</title>
        <authorList>
            <person name="Zhang X."/>
            <person name="Chen Y."/>
            <person name="Wang L."/>
            <person name="Yuan Y."/>
            <person name="Fang M."/>
            <person name="Shi L."/>
            <person name="Lu R."/>
            <person name="Comes H.P."/>
            <person name="Ma Y."/>
            <person name="Chen Y."/>
            <person name="Huang G."/>
            <person name="Zhou Y."/>
            <person name="Zheng Z."/>
            <person name="Qiu Y."/>
        </authorList>
    </citation>
    <scope>NUCLEOTIDE SEQUENCE [LARGE SCALE GENOMIC DNA]</scope>
    <source>
        <strain evidence="1">F231</strain>
    </source>
</reference>
<comment type="caution">
    <text evidence="1">The sequence shown here is derived from an EMBL/GenBank/DDBJ whole genome shotgun (WGS) entry which is preliminary data.</text>
</comment>
<organism evidence="1 2">
    <name type="scientific">Trapa natans</name>
    <name type="common">Water chestnut</name>
    <dbReference type="NCBI Taxonomy" id="22666"/>
    <lineage>
        <taxon>Eukaryota</taxon>
        <taxon>Viridiplantae</taxon>
        <taxon>Streptophyta</taxon>
        <taxon>Embryophyta</taxon>
        <taxon>Tracheophyta</taxon>
        <taxon>Spermatophyta</taxon>
        <taxon>Magnoliopsida</taxon>
        <taxon>eudicotyledons</taxon>
        <taxon>Gunneridae</taxon>
        <taxon>Pentapetalae</taxon>
        <taxon>rosids</taxon>
        <taxon>malvids</taxon>
        <taxon>Myrtales</taxon>
        <taxon>Lythraceae</taxon>
        <taxon>Trapa</taxon>
    </lineage>
</organism>
<proteinExistence type="predicted"/>
<dbReference type="Proteomes" id="UP001346149">
    <property type="component" value="Unassembled WGS sequence"/>
</dbReference>
<name>A0AAN7MA43_TRANT</name>